<dbReference type="Pfam" id="PF00195">
    <property type="entry name" value="Chal_sti_synt_N"/>
    <property type="match status" value="2"/>
</dbReference>
<dbReference type="InterPro" id="IPR011141">
    <property type="entry name" value="Polyketide_synthase_type-III"/>
</dbReference>
<dbReference type="GO" id="GO:0016747">
    <property type="term" value="F:acyltransferase activity, transferring groups other than amino-acyl groups"/>
    <property type="evidence" value="ECO:0007669"/>
    <property type="project" value="InterPro"/>
</dbReference>
<dbReference type="Gene3D" id="3.40.47.10">
    <property type="match status" value="2"/>
</dbReference>
<evidence type="ECO:0000313" key="6">
    <source>
        <dbReference type="EMBL" id="KAG6534604.1"/>
    </source>
</evidence>
<evidence type="ECO:0000256" key="1">
    <source>
        <dbReference type="ARBA" id="ARBA00005531"/>
    </source>
</evidence>
<name>A0A8J5IIC9_ZINOF</name>
<dbReference type="PIRSF" id="PIRSF000451">
    <property type="entry name" value="PKS_III"/>
    <property type="match status" value="1"/>
</dbReference>
<comment type="similarity">
    <text evidence="1 3">Belongs to the thiolase-like superfamily. Chalcone/stilbene synthases family.</text>
</comment>
<gene>
    <name evidence="6" type="ORF">ZIOFF_008507</name>
</gene>
<organism evidence="6 7">
    <name type="scientific">Zingiber officinale</name>
    <name type="common">Ginger</name>
    <name type="synonym">Amomum zingiber</name>
    <dbReference type="NCBI Taxonomy" id="94328"/>
    <lineage>
        <taxon>Eukaryota</taxon>
        <taxon>Viridiplantae</taxon>
        <taxon>Streptophyta</taxon>
        <taxon>Embryophyta</taxon>
        <taxon>Tracheophyta</taxon>
        <taxon>Spermatophyta</taxon>
        <taxon>Magnoliopsida</taxon>
        <taxon>Liliopsida</taxon>
        <taxon>Zingiberales</taxon>
        <taxon>Zingiberaceae</taxon>
        <taxon>Zingiber</taxon>
    </lineage>
</organism>
<dbReference type="GO" id="GO:0030639">
    <property type="term" value="P:polyketide biosynthetic process"/>
    <property type="evidence" value="ECO:0007669"/>
    <property type="project" value="TreeGrafter"/>
</dbReference>
<comment type="caution">
    <text evidence="6">The sequence shown here is derived from an EMBL/GenBank/DDBJ whole genome shotgun (WGS) entry which is preliminary data.</text>
</comment>
<dbReference type="FunFam" id="3.40.47.10:FF:000014">
    <property type="entry name" value="Chalcone synthase 1"/>
    <property type="match status" value="1"/>
</dbReference>
<dbReference type="PANTHER" id="PTHR11877">
    <property type="entry name" value="HYDROXYMETHYLGLUTARYL-COA SYNTHASE"/>
    <property type="match status" value="1"/>
</dbReference>
<evidence type="ECO:0000313" key="7">
    <source>
        <dbReference type="Proteomes" id="UP000734854"/>
    </source>
</evidence>
<dbReference type="InterPro" id="IPR001099">
    <property type="entry name" value="Chalcone/stilbene_synt_N"/>
</dbReference>
<sequence>MEVNGYRIIHSADGPATILAIGTANPTNVVDQNAYPDFYFRVTNSEHLQELKAKFRRICKIYVALIACNSNRMIDDCVGNWWFGGFRWARLTCSIKCVGEKAAIRKRHLYLTEEILREHPSLLAPMAPSFDARQQIVVEAVPKLAKEAAEKAIKEWGRPKSDITHLVFCSASGIDMPGSDLQLLKLLGLPLCVNRVMLYNVGCHAGGTALRVAKDLAENNRGARVLAVCSEVTVLSYRGPHPAHIESLFVQALFGDGAAALVVGSDPVDGVERPIFEIASASQVMLPESEEAVGGHLREIGLTFHLKSQLPSIIASNIEQSLTTACSPLGLSDWNQLFWTVHPGGRAILDQVEARLGLEKDRLAATRHVLSEYGNMQSATVLFILDEMRKRSAADGHATTGEGLDWGVLLGFGPGLSIETVVLHSCKLN</sequence>
<evidence type="ECO:0008006" key="8">
    <source>
        <dbReference type="Google" id="ProtNLM"/>
    </source>
</evidence>
<feature type="active site" description="Acyl-thioester intermediate" evidence="2">
    <location>
        <position position="203"/>
    </location>
</feature>
<reference evidence="6 7" key="1">
    <citation type="submission" date="2020-08" db="EMBL/GenBank/DDBJ databases">
        <title>Plant Genome Project.</title>
        <authorList>
            <person name="Zhang R.-G."/>
        </authorList>
    </citation>
    <scope>NUCLEOTIDE SEQUENCE [LARGE SCALE GENOMIC DNA]</scope>
    <source>
        <tissue evidence="6">Rhizome</tissue>
    </source>
</reference>
<evidence type="ECO:0000259" key="5">
    <source>
        <dbReference type="Pfam" id="PF02797"/>
    </source>
</evidence>
<keyword evidence="3" id="KW-0808">Transferase</keyword>
<dbReference type="InterPro" id="IPR012328">
    <property type="entry name" value="Chalcone/stilbene_synt_C"/>
</dbReference>
<evidence type="ECO:0000256" key="3">
    <source>
        <dbReference type="RuleBase" id="RU003633"/>
    </source>
</evidence>
<accession>A0A8J5IIC9</accession>
<evidence type="ECO:0000256" key="2">
    <source>
        <dbReference type="PIRSR" id="PIRSR000451-1"/>
    </source>
</evidence>
<dbReference type="AlphaFoldDB" id="A0A8J5IIC9"/>
<feature type="domain" description="Chalcone/stilbene synthase N-terminal" evidence="4">
    <location>
        <begin position="10"/>
        <end position="60"/>
    </location>
</feature>
<dbReference type="InterPro" id="IPR016039">
    <property type="entry name" value="Thiolase-like"/>
</dbReference>
<protein>
    <recommendedName>
        <fullName evidence="8">Diketide CoA synthase</fullName>
    </recommendedName>
</protein>
<dbReference type="EMBL" id="JACMSC010000002">
    <property type="protein sequence ID" value="KAG6534604.1"/>
    <property type="molecule type" value="Genomic_DNA"/>
</dbReference>
<feature type="domain" description="Chalcone/stilbene synthase C-terminal" evidence="5">
    <location>
        <begin position="277"/>
        <end position="426"/>
    </location>
</feature>
<keyword evidence="3" id="KW-0012">Acyltransferase</keyword>
<evidence type="ECO:0000259" key="4">
    <source>
        <dbReference type="Pfam" id="PF00195"/>
    </source>
</evidence>
<dbReference type="Proteomes" id="UP000734854">
    <property type="component" value="Unassembled WGS sequence"/>
</dbReference>
<proteinExistence type="inferred from homology"/>
<dbReference type="Pfam" id="PF02797">
    <property type="entry name" value="Chal_sti_synt_C"/>
    <property type="match status" value="1"/>
</dbReference>
<dbReference type="FunFam" id="3.40.47.10:FF:000025">
    <property type="entry name" value="Chalcone synthase 2"/>
    <property type="match status" value="1"/>
</dbReference>
<dbReference type="CDD" id="cd00831">
    <property type="entry name" value="CHS_like"/>
    <property type="match status" value="1"/>
</dbReference>
<keyword evidence="7" id="KW-1185">Reference proteome</keyword>
<dbReference type="PANTHER" id="PTHR11877:SF105">
    <property type="entry name" value="CHALCONE SYNTHASE"/>
    <property type="match status" value="1"/>
</dbReference>
<feature type="domain" description="Chalcone/stilbene synthase N-terminal" evidence="4">
    <location>
        <begin position="95"/>
        <end position="267"/>
    </location>
</feature>
<dbReference type="SUPFAM" id="SSF53901">
    <property type="entry name" value="Thiolase-like"/>
    <property type="match status" value="2"/>
</dbReference>